<evidence type="ECO:0000259" key="1">
    <source>
        <dbReference type="Pfam" id="PF22740"/>
    </source>
</evidence>
<dbReference type="EMBL" id="JABXXQ010000676">
    <property type="protein sequence ID" value="NVN32156.1"/>
    <property type="molecule type" value="Genomic_DNA"/>
</dbReference>
<sequence>VIDTTDLRAPELRRAIEARYGARTHGIGGEGLAVTLMSFAFPSGLPREADMVFDARFLRNPFYEASLAARDGRDAAVAAYVAADPDYLRFRDSIAGMLSMVLPRFVGEGKKYATIAIGCSGGRHRSVTLVEALAAWLRDTPGLVADGPVLVRHRELDAAPLVPRRGEPMSGTRDTHLGV</sequence>
<evidence type="ECO:0000313" key="3">
    <source>
        <dbReference type="Proteomes" id="UP000565205"/>
    </source>
</evidence>
<dbReference type="Pfam" id="PF22740">
    <property type="entry name" value="PapZ_C"/>
    <property type="match status" value="1"/>
</dbReference>
<organism evidence="2 3">
    <name type="scientific">Endobacter medicaginis</name>
    <dbReference type="NCBI Taxonomy" id="1181271"/>
    <lineage>
        <taxon>Bacteria</taxon>
        <taxon>Pseudomonadati</taxon>
        <taxon>Pseudomonadota</taxon>
        <taxon>Alphaproteobacteria</taxon>
        <taxon>Acetobacterales</taxon>
        <taxon>Acetobacteraceae</taxon>
        <taxon>Endobacter</taxon>
    </lineage>
</organism>
<accession>A0A850NWQ1</accession>
<dbReference type="PANTHER" id="PTHR30448">
    <property type="entry name" value="RNASE ADAPTER PROTEIN RAPZ"/>
    <property type="match status" value="1"/>
</dbReference>
<name>A0A850NWQ1_9PROT</name>
<reference evidence="2 3" key="1">
    <citation type="submission" date="2020-06" db="EMBL/GenBank/DDBJ databases">
        <title>Description of novel acetic acid bacteria.</title>
        <authorList>
            <person name="Sombolestani A."/>
        </authorList>
    </citation>
    <scope>NUCLEOTIDE SEQUENCE [LARGE SCALE GENOMIC DNA]</scope>
    <source>
        <strain evidence="2 3">LMG 26838</strain>
    </source>
</reference>
<dbReference type="GO" id="GO:0005524">
    <property type="term" value="F:ATP binding"/>
    <property type="evidence" value="ECO:0007669"/>
    <property type="project" value="InterPro"/>
</dbReference>
<feature type="domain" description="RapZ C-terminal" evidence="1">
    <location>
        <begin position="33"/>
        <end position="156"/>
    </location>
</feature>
<dbReference type="Proteomes" id="UP000565205">
    <property type="component" value="Unassembled WGS sequence"/>
</dbReference>
<feature type="non-terminal residue" evidence="2">
    <location>
        <position position="1"/>
    </location>
</feature>
<dbReference type="PANTHER" id="PTHR30448:SF0">
    <property type="entry name" value="RNASE ADAPTER PROTEIN RAPZ"/>
    <property type="match status" value="1"/>
</dbReference>
<proteinExistence type="predicted"/>
<comment type="caution">
    <text evidence="2">The sequence shown here is derived from an EMBL/GenBank/DDBJ whole genome shotgun (WGS) entry which is preliminary data.</text>
</comment>
<dbReference type="InterPro" id="IPR053931">
    <property type="entry name" value="RapZ_C"/>
</dbReference>
<protein>
    <submittedName>
        <fullName evidence="2">RNase adaptor protein RapZ</fullName>
    </submittedName>
</protein>
<dbReference type="AlphaFoldDB" id="A0A850NWQ1"/>
<evidence type="ECO:0000313" key="2">
    <source>
        <dbReference type="EMBL" id="NVN32156.1"/>
    </source>
</evidence>
<dbReference type="InterPro" id="IPR005337">
    <property type="entry name" value="RapZ-like"/>
</dbReference>
<gene>
    <name evidence="2" type="ORF">HUK83_17675</name>
</gene>